<keyword evidence="2 12" id="KW-0235">DNA replication</keyword>
<keyword evidence="3 11" id="KW-0547">Nucleotide-binding</keyword>
<dbReference type="FunFam" id="3.40.50.300:FF:000288">
    <property type="entry name" value="DNA replication licensing factor MCM7"/>
    <property type="match status" value="1"/>
</dbReference>
<dbReference type="Gene3D" id="3.40.50.300">
    <property type="entry name" value="P-loop containing nucleotide triphosphate hydrolases"/>
    <property type="match status" value="1"/>
</dbReference>
<comment type="function">
    <text evidence="12">Acts as component of the MCM2-7 complex (MCM complex) which is the replicative helicase essential for 'once per cell cycle' DNA replication initiation and elongation in eukaryotic cells. The active ATPase sites in the MCM2-7 ring are formed through the interaction surfaces of two neighboring subunits such that a critical structure of a conserved arginine finger motif is provided in trans relative to the ATP-binding site of the Walker A box of the adjacent subunit. The six ATPase active sites, however, are likely to contribute differentially to the complex helicase activity.</text>
</comment>
<evidence type="ECO:0000256" key="6">
    <source>
        <dbReference type="ARBA" id="ARBA00022840"/>
    </source>
</evidence>
<dbReference type="InterPro" id="IPR012340">
    <property type="entry name" value="NA-bd_OB-fold"/>
</dbReference>
<keyword evidence="7 11" id="KW-0238">DNA-binding</keyword>
<dbReference type="PANTHER" id="PTHR11630:SF26">
    <property type="entry name" value="DNA REPLICATION LICENSING FACTOR MCM7"/>
    <property type="match status" value="1"/>
</dbReference>
<dbReference type="PRINTS" id="PR01663">
    <property type="entry name" value="MCMPROTEIN7"/>
</dbReference>
<dbReference type="GO" id="GO:0016887">
    <property type="term" value="F:ATP hydrolysis activity"/>
    <property type="evidence" value="ECO:0007669"/>
    <property type="project" value="RHEA"/>
</dbReference>
<evidence type="ECO:0000256" key="9">
    <source>
        <dbReference type="ARBA" id="ARBA00023306"/>
    </source>
</evidence>
<evidence type="ECO:0000256" key="3">
    <source>
        <dbReference type="ARBA" id="ARBA00022741"/>
    </source>
</evidence>
<dbReference type="InterPro" id="IPR018525">
    <property type="entry name" value="MCM_CS"/>
</dbReference>
<dbReference type="InterPro" id="IPR041562">
    <property type="entry name" value="MCM_lid"/>
</dbReference>
<dbReference type="PANTHER" id="PTHR11630">
    <property type="entry name" value="DNA REPLICATION LICENSING FACTOR MCM FAMILY MEMBER"/>
    <property type="match status" value="1"/>
</dbReference>
<dbReference type="Pfam" id="PF17207">
    <property type="entry name" value="MCM_OB"/>
    <property type="match status" value="1"/>
</dbReference>
<sequence>MALPVVTINVDYDAEKEKIKGFFSTFVGGPDLTRGFADLDLDADGDETHARKGVKYMDQLQRIANREQQILAIDLEDIAEHEKTVTDLVSRIRNNARRYVALFSDVVDELMPVPTKDISEHDEVIDVILHQRRERNERLDGAQEGFPAHLLRRYNLYFQPLRSDIAMAVRDVRGVHLGKLITVRGIVTRVSEVKPLLLVNAYTCDVCGSETFQDVSSKQFTPIADCQNENECKKNGIHGSLHMQTRACRFSPFQEIKIQEMADQVPVGHIPRSMTIHVNGALTRQMSPGDIVHLGGIFLPIPYTGYQAVRAGLLTDTYLEAHHIYQLKKQYNEMELTPEIEQELFSLRADPALYQKLAQSIAPEIYGHIDIKKALLLLLVGGPTKTMGDGMKIRGDINICLMGDPGVAKSQLLKYISKVAPRGVYTTGKGSSGVGLTAAVMRDPVTDEMVLEGGALVLADNGICCIDEFDKMEESDRTAIHEVMEQQTISISKAGISTTLNARASILAAANPLYGRYNTKLSPFENINLPAALLSRFDLLFLILDRPTRDEDERLAQHVTHVHMYNSPPELEYETIDPTLIRSRHYIAGARQKRPTVPPEVSNYIVESYVHMRKKMDEARKDEEHGQKLKSYISPRSLLGVLRLSQALARLRYSDAVEHGDVDEALRLIDVSKESLLEDDERNQDHDRTDVSKIFRLIKEEAKKIRKSDGGRRKKARRLGKGPNGERDYDMDDDGSDIGEDEVSIVALRSRILGAGHTEAAFMETIIKYEELDIWVRVANNTRLRFNS</sequence>
<evidence type="ECO:0000256" key="7">
    <source>
        <dbReference type="ARBA" id="ARBA00023125"/>
    </source>
</evidence>
<name>A0A0C3PPC0_PHLG1</name>
<dbReference type="EC" id="3.6.4.12" evidence="12"/>
<dbReference type="STRING" id="745531.A0A0C3PPC0"/>
<dbReference type="FunFam" id="2.20.28.10:FF:000004">
    <property type="entry name" value="DNA replication licensing factor MCM7"/>
    <property type="match status" value="1"/>
</dbReference>
<dbReference type="GO" id="GO:0097373">
    <property type="term" value="C:MCM core complex"/>
    <property type="evidence" value="ECO:0007669"/>
    <property type="project" value="UniProtKB-ARBA"/>
</dbReference>
<evidence type="ECO:0000256" key="5">
    <source>
        <dbReference type="ARBA" id="ARBA00022806"/>
    </source>
</evidence>
<evidence type="ECO:0000259" key="14">
    <source>
        <dbReference type="PROSITE" id="PS50051"/>
    </source>
</evidence>
<dbReference type="Pfam" id="PF17855">
    <property type="entry name" value="MCM_lid"/>
    <property type="match status" value="1"/>
</dbReference>
<dbReference type="PRINTS" id="PR01657">
    <property type="entry name" value="MCMFAMILY"/>
</dbReference>
<dbReference type="GO" id="GO:0042555">
    <property type="term" value="C:MCM complex"/>
    <property type="evidence" value="ECO:0007669"/>
    <property type="project" value="InterPro"/>
</dbReference>
<dbReference type="Proteomes" id="UP000053257">
    <property type="component" value="Unassembled WGS sequence"/>
</dbReference>
<evidence type="ECO:0000256" key="4">
    <source>
        <dbReference type="ARBA" id="ARBA00022801"/>
    </source>
</evidence>
<dbReference type="GO" id="GO:0000727">
    <property type="term" value="P:double-strand break repair via break-induced replication"/>
    <property type="evidence" value="ECO:0007669"/>
    <property type="project" value="TreeGrafter"/>
</dbReference>
<dbReference type="SMART" id="SM00350">
    <property type="entry name" value="MCM"/>
    <property type="match status" value="1"/>
</dbReference>
<dbReference type="InterPro" id="IPR003593">
    <property type="entry name" value="AAA+_ATPase"/>
</dbReference>
<dbReference type="Pfam" id="PF00493">
    <property type="entry name" value="MCM"/>
    <property type="match status" value="1"/>
</dbReference>
<keyword evidence="9 12" id="KW-0131">Cell cycle</keyword>
<evidence type="ECO:0000256" key="8">
    <source>
        <dbReference type="ARBA" id="ARBA00023242"/>
    </source>
</evidence>
<keyword evidence="8 12" id="KW-0539">Nucleus</keyword>
<feature type="region of interest" description="Disordered" evidence="13">
    <location>
        <begin position="706"/>
        <end position="736"/>
    </location>
</feature>
<dbReference type="SUPFAM" id="SSF50249">
    <property type="entry name" value="Nucleic acid-binding proteins"/>
    <property type="match status" value="1"/>
</dbReference>
<evidence type="ECO:0000256" key="12">
    <source>
        <dbReference type="RuleBase" id="RU365012"/>
    </source>
</evidence>
<gene>
    <name evidence="12" type="primary">MCM7</name>
    <name evidence="15" type="ORF">PHLGIDRAFT_12430</name>
</gene>
<dbReference type="GO" id="GO:0017116">
    <property type="term" value="F:single-stranded DNA helicase activity"/>
    <property type="evidence" value="ECO:0007669"/>
    <property type="project" value="TreeGrafter"/>
</dbReference>
<dbReference type="AlphaFoldDB" id="A0A0C3PPC0"/>
<keyword evidence="4 12" id="KW-0378">Hydrolase</keyword>
<dbReference type="PROSITE" id="PS00847">
    <property type="entry name" value="MCM_1"/>
    <property type="match status" value="1"/>
</dbReference>
<evidence type="ECO:0000313" key="15">
    <source>
        <dbReference type="EMBL" id="KIP08768.1"/>
    </source>
</evidence>
<dbReference type="CDD" id="cd17758">
    <property type="entry name" value="MCM7"/>
    <property type="match status" value="1"/>
</dbReference>
<dbReference type="Gene3D" id="2.40.50.140">
    <property type="entry name" value="Nucleic acid-binding proteins"/>
    <property type="match status" value="1"/>
</dbReference>
<reference evidence="15 16" key="1">
    <citation type="journal article" date="2014" name="PLoS Genet.">
        <title>Analysis of the Phlebiopsis gigantea genome, transcriptome and secretome provides insight into its pioneer colonization strategies of wood.</title>
        <authorList>
            <person name="Hori C."/>
            <person name="Ishida T."/>
            <person name="Igarashi K."/>
            <person name="Samejima M."/>
            <person name="Suzuki H."/>
            <person name="Master E."/>
            <person name="Ferreira P."/>
            <person name="Ruiz-Duenas F.J."/>
            <person name="Held B."/>
            <person name="Canessa P."/>
            <person name="Larrondo L.F."/>
            <person name="Schmoll M."/>
            <person name="Druzhinina I.S."/>
            <person name="Kubicek C.P."/>
            <person name="Gaskell J.A."/>
            <person name="Kersten P."/>
            <person name="St John F."/>
            <person name="Glasner J."/>
            <person name="Sabat G."/>
            <person name="Splinter BonDurant S."/>
            <person name="Syed K."/>
            <person name="Yadav J."/>
            <person name="Mgbeahuruike A.C."/>
            <person name="Kovalchuk A."/>
            <person name="Asiegbu F.O."/>
            <person name="Lackner G."/>
            <person name="Hoffmeister D."/>
            <person name="Rencoret J."/>
            <person name="Gutierrez A."/>
            <person name="Sun H."/>
            <person name="Lindquist E."/>
            <person name="Barry K."/>
            <person name="Riley R."/>
            <person name="Grigoriev I.V."/>
            <person name="Henrissat B."/>
            <person name="Kues U."/>
            <person name="Berka R.M."/>
            <person name="Martinez A.T."/>
            <person name="Covert S.F."/>
            <person name="Blanchette R.A."/>
            <person name="Cullen D."/>
        </authorList>
    </citation>
    <scope>NUCLEOTIDE SEQUENCE [LARGE SCALE GENOMIC DNA]</scope>
    <source>
        <strain evidence="15 16">11061_1 CR5-6</strain>
    </source>
</reference>
<dbReference type="GO" id="GO:0031261">
    <property type="term" value="C:DNA replication preinitiation complex"/>
    <property type="evidence" value="ECO:0007669"/>
    <property type="project" value="UniProtKB-ARBA"/>
</dbReference>
<evidence type="ECO:0000256" key="1">
    <source>
        <dbReference type="ARBA" id="ARBA00004123"/>
    </source>
</evidence>
<dbReference type="SMART" id="SM00382">
    <property type="entry name" value="AAA"/>
    <property type="match status" value="1"/>
</dbReference>
<dbReference type="EMBL" id="KN840475">
    <property type="protein sequence ID" value="KIP08768.1"/>
    <property type="molecule type" value="Genomic_DNA"/>
</dbReference>
<dbReference type="GO" id="GO:0006271">
    <property type="term" value="P:DNA strand elongation involved in DNA replication"/>
    <property type="evidence" value="ECO:0007669"/>
    <property type="project" value="TreeGrafter"/>
</dbReference>
<dbReference type="HOGENOM" id="CLU_000995_7_2_1"/>
<keyword evidence="5 12" id="KW-0347">Helicase</keyword>
<dbReference type="GO" id="GO:0006270">
    <property type="term" value="P:DNA replication initiation"/>
    <property type="evidence" value="ECO:0007669"/>
    <property type="project" value="InterPro"/>
</dbReference>
<keyword evidence="16" id="KW-1185">Reference proteome</keyword>
<dbReference type="InterPro" id="IPR008050">
    <property type="entry name" value="MCM7"/>
</dbReference>
<comment type="similarity">
    <text evidence="11">Belongs to the MCM family.</text>
</comment>
<dbReference type="GO" id="GO:0005524">
    <property type="term" value="F:ATP binding"/>
    <property type="evidence" value="ECO:0007669"/>
    <property type="project" value="UniProtKB-KW"/>
</dbReference>
<evidence type="ECO:0000256" key="10">
    <source>
        <dbReference type="ARBA" id="ARBA00048432"/>
    </source>
</evidence>
<evidence type="ECO:0000256" key="2">
    <source>
        <dbReference type="ARBA" id="ARBA00022705"/>
    </source>
</evidence>
<organism evidence="15 16">
    <name type="scientific">Phlebiopsis gigantea (strain 11061_1 CR5-6)</name>
    <name type="common">White-rot fungus</name>
    <name type="synonym">Peniophora gigantea</name>
    <dbReference type="NCBI Taxonomy" id="745531"/>
    <lineage>
        <taxon>Eukaryota</taxon>
        <taxon>Fungi</taxon>
        <taxon>Dikarya</taxon>
        <taxon>Basidiomycota</taxon>
        <taxon>Agaricomycotina</taxon>
        <taxon>Agaricomycetes</taxon>
        <taxon>Polyporales</taxon>
        <taxon>Phanerochaetaceae</taxon>
        <taxon>Phlebiopsis</taxon>
    </lineage>
</organism>
<protein>
    <recommendedName>
        <fullName evidence="12">DNA replication licensing factor MCM7</fullName>
        <ecNumber evidence="12">3.6.4.12</ecNumber>
    </recommendedName>
</protein>
<comment type="subcellular location">
    <subcellularLocation>
        <location evidence="1 12">Nucleus</location>
    </subcellularLocation>
</comment>
<keyword evidence="6 11" id="KW-0067">ATP-binding</keyword>
<dbReference type="InterPro" id="IPR027925">
    <property type="entry name" value="MCM_N"/>
</dbReference>
<evidence type="ECO:0000313" key="16">
    <source>
        <dbReference type="Proteomes" id="UP000053257"/>
    </source>
</evidence>
<dbReference type="InterPro" id="IPR027417">
    <property type="entry name" value="P-loop_NTPase"/>
</dbReference>
<feature type="domain" description="MCM C-terminal AAA(+) ATPase" evidence="14">
    <location>
        <begin position="353"/>
        <end position="559"/>
    </location>
</feature>
<dbReference type="Gene3D" id="3.30.1640.10">
    <property type="entry name" value="mini-chromosome maintenance (MCM) complex, chain A, domain 1"/>
    <property type="match status" value="1"/>
</dbReference>
<dbReference type="GO" id="GO:0003697">
    <property type="term" value="F:single-stranded DNA binding"/>
    <property type="evidence" value="ECO:0007669"/>
    <property type="project" value="TreeGrafter"/>
</dbReference>
<dbReference type="InterPro" id="IPR001208">
    <property type="entry name" value="MCM_dom"/>
</dbReference>
<dbReference type="InterPro" id="IPR033762">
    <property type="entry name" value="MCM_OB"/>
</dbReference>
<dbReference type="OrthoDB" id="3207464at2759"/>
<dbReference type="GO" id="GO:0006279">
    <property type="term" value="P:premeiotic DNA replication"/>
    <property type="evidence" value="ECO:0007669"/>
    <property type="project" value="UniProtKB-ARBA"/>
</dbReference>
<dbReference type="InterPro" id="IPR031327">
    <property type="entry name" value="MCM"/>
</dbReference>
<dbReference type="Gene3D" id="2.20.28.10">
    <property type="match status" value="1"/>
</dbReference>
<comment type="catalytic activity">
    <reaction evidence="10">
        <text>ATP + H2O = ADP + phosphate + H(+)</text>
        <dbReference type="Rhea" id="RHEA:13065"/>
        <dbReference type="ChEBI" id="CHEBI:15377"/>
        <dbReference type="ChEBI" id="CHEBI:15378"/>
        <dbReference type="ChEBI" id="CHEBI:30616"/>
        <dbReference type="ChEBI" id="CHEBI:43474"/>
        <dbReference type="ChEBI" id="CHEBI:456216"/>
        <dbReference type="EC" id="3.6.4.12"/>
    </reaction>
    <physiologicalReaction direction="left-to-right" evidence="10">
        <dbReference type="Rhea" id="RHEA:13066"/>
    </physiologicalReaction>
</comment>
<dbReference type="Pfam" id="PF14551">
    <property type="entry name" value="MCM_N"/>
    <property type="match status" value="1"/>
</dbReference>
<dbReference type="SUPFAM" id="SSF52540">
    <property type="entry name" value="P-loop containing nucleoside triphosphate hydrolases"/>
    <property type="match status" value="1"/>
</dbReference>
<dbReference type="GO" id="GO:0043596">
    <property type="term" value="C:nuclear replication fork"/>
    <property type="evidence" value="ECO:0007669"/>
    <property type="project" value="UniProtKB-ARBA"/>
</dbReference>
<evidence type="ECO:0000256" key="11">
    <source>
        <dbReference type="RuleBase" id="RU004070"/>
    </source>
</evidence>
<evidence type="ECO:0000256" key="13">
    <source>
        <dbReference type="SAM" id="MobiDB-lite"/>
    </source>
</evidence>
<dbReference type="PROSITE" id="PS50051">
    <property type="entry name" value="MCM_2"/>
    <property type="match status" value="1"/>
</dbReference>
<accession>A0A0C3PPC0</accession>
<proteinExistence type="inferred from homology"/>
<dbReference type="GO" id="GO:0005656">
    <property type="term" value="C:nuclear pre-replicative complex"/>
    <property type="evidence" value="ECO:0007669"/>
    <property type="project" value="UniProtKB-ARBA"/>
</dbReference>
<dbReference type="Pfam" id="PF24901">
    <property type="entry name" value="WHD_MCM7"/>
    <property type="match status" value="1"/>
</dbReference>